<evidence type="ECO:0000256" key="8">
    <source>
        <dbReference type="ARBA" id="ARBA00023268"/>
    </source>
</evidence>
<comment type="catalytic activity">
    <reaction evidence="14">
        <text>(3R)-hydroxytetradecanoyl-[ACP] = (2E)-tetradecenoyl-[ACP] + H2O</text>
        <dbReference type="Rhea" id="RHEA:41892"/>
        <dbReference type="Rhea" id="RHEA-COMP:9646"/>
        <dbReference type="Rhea" id="RHEA-COMP:9647"/>
        <dbReference type="ChEBI" id="CHEBI:15377"/>
        <dbReference type="ChEBI" id="CHEBI:78474"/>
        <dbReference type="ChEBI" id="CHEBI:78475"/>
    </reaction>
    <physiologicalReaction direction="left-to-right" evidence="14">
        <dbReference type="Rhea" id="RHEA:41893"/>
    </physiologicalReaction>
</comment>
<dbReference type="Gene3D" id="3.10.129.110">
    <property type="entry name" value="Polyketide synthase dehydratase"/>
    <property type="match status" value="1"/>
</dbReference>
<comment type="caution">
    <text evidence="53">The sequence shown here is derived from an EMBL/GenBank/DDBJ whole genome shotgun (WGS) entry which is preliminary data.</text>
</comment>
<dbReference type="InterPro" id="IPR049391">
    <property type="entry name" value="FAS_pseudo-KR"/>
</dbReference>
<comment type="catalytic activity">
    <reaction evidence="40">
        <text>(2E)-octadecenoyl-[ACP] + NADPH + H(+) = octadecanoyl-[ACP] + NADP(+)</text>
        <dbReference type="Rhea" id="RHEA:41928"/>
        <dbReference type="Rhea" id="RHEA-COMP:9655"/>
        <dbReference type="Rhea" id="RHEA-COMP:9656"/>
        <dbReference type="ChEBI" id="CHEBI:15378"/>
        <dbReference type="ChEBI" id="CHEBI:57783"/>
        <dbReference type="ChEBI" id="CHEBI:58349"/>
        <dbReference type="ChEBI" id="CHEBI:78489"/>
        <dbReference type="ChEBI" id="CHEBI:78495"/>
    </reaction>
    <physiologicalReaction direction="left-to-right" evidence="40">
        <dbReference type="Rhea" id="RHEA:41929"/>
    </physiologicalReaction>
</comment>
<keyword evidence="54" id="KW-1185">Reference proteome</keyword>
<comment type="catalytic activity">
    <reaction evidence="30">
        <text>hexadecanoyl-[ACP] + malonyl-[ACP] + H(+) = 3-oxooctadecanoyl-[ACP] + holo-[ACP] + CO2</text>
        <dbReference type="Rhea" id="RHEA:41916"/>
        <dbReference type="Rhea" id="RHEA-COMP:9623"/>
        <dbReference type="Rhea" id="RHEA-COMP:9652"/>
        <dbReference type="Rhea" id="RHEA-COMP:9653"/>
        <dbReference type="Rhea" id="RHEA-COMP:9685"/>
        <dbReference type="ChEBI" id="CHEBI:15378"/>
        <dbReference type="ChEBI" id="CHEBI:16526"/>
        <dbReference type="ChEBI" id="CHEBI:64479"/>
        <dbReference type="ChEBI" id="CHEBI:78449"/>
        <dbReference type="ChEBI" id="CHEBI:78483"/>
        <dbReference type="ChEBI" id="CHEBI:78487"/>
    </reaction>
    <physiologicalReaction direction="left-to-right" evidence="30">
        <dbReference type="Rhea" id="RHEA:41917"/>
    </physiologicalReaction>
</comment>
<evidence type="ECO:0000259" key="50">
    <source>
        <dbReference type="PROSITE" id="PS50075"/>
    </source>
</evidence>
<dbReference type="Pfam" id="PF16197">
    <property type="entry name" value="KAsynt_C_assoc"/>
    <property type="match status" value="1"/>
</dbReference>
<dbReference type="Gene3D" id="3.40.50.1820">
    <property type="entry name" value="alpha/beta hydrolase"/>
    <property type="match status" value="1"/>
</dbReference>
<keyword evidence="8" id="KW-0511">Multifunctional enzyme</keyword>
<dbReference type="InterPro" id="IPR001031">
    <property type="entry name" value="Thioesterase"/>
</dbReference>
<evidence type="ECO:0000256" key="35">
    <source>
        <dbReference type="ARBA" id="ARBA00048571"/>
    </source>
</evidence>
<dbReference type="InterPro" id="IPR036736">
    <property type="entry name" value="ACP-like_sf"/>
</dbReference>
<evidence type="ECO:0000256" key="44">
    <source>
        <dbReference type="ARBA" id="ARBA00049414"/>
    </source>
</evidence>
<keyword evidence="2" id="KW-0596">Phosphopantetheine</keyword>
<feature type="region of interest" description="C-terminal hotdog fold" evidence="49">
    <location>
        <begin position="879"/>
        <end position="1011"/>
    </location>
</feature>
<evidence type="ECO:0000256" key="24">
    <source>
        <dbReference type="ARBA" id="ARBA00047500"/>
    </source>
</evidence>
<evidence type="ECO:0000259" key="52">
    <source>
        <dbReference type="PROSITE" id="PS52019"/>
    </source>
</evidence>
<comment type="catalytic activity">
    <reaction evidence="48">
        <text>octanoyl-[ACP] + malonyl-[ACP] + H(+) = 3-oxodecanoyl-[ACP] + holo-[ACP] + CO2</text>
        <dbReference type="Rhea" id="RHEA:41852"/>
        <dbReference type="Rhea" id="RHEA-COMP:9623"/>
        <dbReference type="Rhea" id="RHEA-COMP:9636"/>
        <dbReference type="Rhea" id="RHEA-COMP:9637"/>
        <dbReference type="Rhea" id="RHEA-COMP:9685"/>
        <dbReference type="ChEBI" id="CHEBI:15378"/>
        <dbReference type="ChEBI" id="CHEBI:16526"/>
        <dbReference type="ChEBI" id="CHEBI:64479"/>
        <dbReference type="ChEBI" id="CHEBI:78449"/>
        <dbReference type="ChEBI" id="CHEBI:78463"/>
        <dbReference type="ChEBI" id="CHEBI:78464"/>
    </reaction>
    <physiologicalReaction direction="left-to-right" evidence="48">
        <dbReference type="Rhea" id="RHEA:41853"/>
    </physiologicalReaction>
</comment>
<dbReference type="InterPro" id="IPR013968">
    <property type="entry name" value="PKS_KR"/>
</dbReference>
<evidence type="ECO:0000256" key="26">
    <source>
        <dbReference type="ARBA" id="ARBA00047810"/>
    </source>
</evidence>
<evidence type="ECO:0000256" key="23">
    <source>
        <dbReference type="ARBA" id="ARBA00047451"/>
    </source>
</evidence>
<evidence type="ECO:0000256" key="19">
    <source>
        <dbReference type="ARBA" id="ARBA00047300"/>
    </source>
</evidence>
<dbReference type="SUPFAM" id="SSF51735">
    <property type="entry name" value="NAD(P)-binding Rossmann-fold domains"/>
    <property type="match status" value="2"/>
</dbReference>
<comment type="catalytic activity">
    <reaction evidence="9">
        <text>(3R)-hydroxyoctanoyl-[ACP] = (2E)-octenoyl-[ACP] + H2O</text>
        <dbReference type="Rhea" id="RHEA:41844"/>
        <dbReference type="Rhea" id="RHEA-COMP:9634"/>
        <dbReference type="Rhea" id="RHEA-COMP:9635"/>
        <dbReference type="ChEBI" id="CHEBI:15377"/>
        <dbReference type="ChEBI" id="CHEBI:78461"/>
        <dbReference type="ChEBI" id="CHEBI:78462"/>
    </reaction>
    <physiologicalReaction direction="left-to-right" evidence="9">
        <dbReference type="Rhea" id="RHEA:41845"/>
    </physiologicalReaction>
</comment>
<dbReference type="SMART" id="SM00822">
    <property type="entry name" value="PKS_KR"/>
    <property type="match status" value="1"/>
</dbReference>
<dbReference type="InterPro" id="IPR014030">
    <property type="entry name" value="Ketoacyl_synth_N"/>
</dbReference>
<dbReference type="SMART" id="SM00823">
    <property type="entry name" value="PKS_PP"/>
    <property type="match status" value="1"/>
</dbReference>
<evidence type="ECO:0000256" key="6">
    <source>
        <dbReference type="ARBA" id="ARBA00022898"/>
    </source>
</evidence>
<dbReference type="InterPro" id="IPR011032">
    <property type="entry name" value="GroES-like_sf"/>
</dbReference>
<keyword evidence="3" id="KW-0597">Phosphoprotein</keyword>
<dbReference type="SMART" id="SM00825">
    <property type="entry name" value="PKS_KS"/>
    <property type="match status" value="1"/>
</dbReference>
<dbReference type="InterPro" id="IPR020806">
    <property type="entry name" value="PKS_PP-bd"/>
</dbReference>
<evidence type="ECO:0000256" key="13">
    <source>
        <dbReference type="ARBA" id="ARBA00023394"/>
    </source>
</evidence>
<evidence type="ECO:0000256" key="5">
    <source>
        <dbReference type="ARBA" id="ARBA00022799"/>
    </source>
</evidence>
<dbReference type="InterPro" id="IPR032821">
    <property type="entry name" value="PKS_assoc"/>
</dbReference>
<evidence type="ECO:0000256" key="48">
    <source>
        <dbReference type="ARBA" id="ARBA00049533"/>
    </source>
</evidence>
<feature type="domain" description="Carrier" evidence="50">
    <location>
        <begin position="1857"/>
        <end position="1934"/>
    </location>
</feature>
<dbReference type="InterPro" id="IPR050091">
    <property type="entry name" value="PKS_NRPS_Biosynth_Enz"/>
</dbReference>
<evidence type="ECO:0000256" key="25">
    <source>
        <dbReference type="ARBA" id="ARBA00047578"/>
    </source>
</evidence>
<dbReference type="CDD" id="cd08954">
    <property type="entry name" value="KR_1_FAS_SDR_x"/>
    <property type="match status" value="1"/>
</dbReference>
<comment type="catalytic activity">
    <reaction evidence="32">
        <text>tetradecanoyl-[ACP] + H2O = tetradecanoate + holo-[ACP] + H(+)</text>
        <dbReference type="Rhea" id="RHEA:30123"/>
        <dbReference type="Rhea" id="RHEA-COMP:9648"/>
        <dbReference type="Rhea" id="RHEA-COMP:9685"/>
        <dbReference type="ChEBI" id="CHEBI:15377"/>
        <dbReference type="ChEBI" id="CHEBI:15378"/>
        <dbReference type="ChEBI" id="CHEBI:30807"/>
        <dbReference type="ChEBI" id="CHEBI:64479"/>
        <dbReference type="ChEBI" id="CHEBI:78477"/>
        <dbReference type="EC" id="3.1.2.14"/>
    </reaction>
    <physiologicalReaction direction="left-to-right" evidence="32">
        <dbReference type="Rhea" id="RHEA:30124"/>
    </physiologicalReaction>
</comment>
<comment type="catalytic activity">
    <reaction evidence="19">
        <text>3-oxooctadecanoyl-[ACP] + NADPH + H(+) = (3R)-hydroxyoctadecanoyl-[ACP] + NADP(+)</text>
        <dbReference type="Rhea" id="RHEA:41920"/>
        <dbReference type="Rhea" id="RHEA-COMP:9653"/>
        <dbReference type="Rhea" id="RHEA-COMP:9654"/>
        <dbReference type="ChEBI" id="CHEBI:15378"/>
        <dbReference type="ChEBI" id="CHEBI:57783"/>
        <dbReference type="ChEBI" id="CHEBI:58349"/>
        <dbReference type="ChEBI" id="CHEBI:78487"/>
        <dbReference type="ChEBI" id="CHEBI:78488"/>
    </reaction>
    <physiologicalReaction direction="left-to-right" evidence="19">
        <dbReference type="Rhea" id="RHEA:41921"/>
    </physiologicalReaction>
</comment>
<keyword evidence="7" id="KW-0007">Acetylation</keyword>
<evidence type="ECO:0000256" key="10">
    <source>
        <dbReference type="ARBA" id="ARBA00023351"/>
    </source>
</evidence>
<evidence type="ECO:0000256" key="33">
    <source>
        <dbReference type="ARBA" id="ARBA00048420"/>
    </source>
</evidence>
<dbReference type="PROSITE" id="PS52004">
    <property type="entry name" value="KS3_2"/>
    <property type="match status" value="1"/>
</dbReference>
<evidence type="ECO:0000256" key="31">
    <source>
        <dbReference type="ARBA" id="ARBA00048281"/>
    </source>
</evidence>
<comment type="catalytic activity">
    <reaction evidence="39">
        <text>3-oxotetradecanoyl-[ACP] + NADPH + H(+) = (3R)-hydroxytetradecanoyl-[ACP] + NADP(+)</text>
        <dbReference type="Rhea" id="RHEA:41888"/>
        <dbReference type="Rhea" id="RHEA-COMP:9645"/>
        <dbReference type="Rhea" id="RHEA-COMP:9646"/>
        <dbReference type="ChEBI" id="CHEBI:15378"/>
        <dbReference type="ChEBI" id="CHEBI:57783"/>
        <dbReference type="ChEBI" id="CHEBI:58349"/>
        <dbReference type="ChEBI" id="CHEBI:78473"/>
        <dbReference type="ChEBI" id="CHEBI:78474"/>
    </reaction>
    <physiologicalReaction direction="left-to-right" evidence="39">
        <dbReference type="Rhea" id="RHEA:41889"/>
    </physiologicalReaction>
</comment>
<comment type="catalytic activity">
    <reaction evidence="42">
        <text>(2E)-tetradecenoyl-[ACP] + NADPH + H(+) = tetradecanoyl-[ACP] + NADP(+)</text>
        <dbReference type="Rhea" id="RHEA:41896"/>
        <dbReference type="Rhea" id="RHEA-COMP:9647"/>
        <dbReference type="Rhea" id="RHEA-COMP:9648"/>
        <dbReference type="ChEBI" id="CHEBI:15378"/>
        <dbReference type="ChEBI" id="CHEBI:57783"/>
        <dbReference type="ChEBI" id="CHEBI:58349"/>
        <dbReference type="ChEBI" id="CHEBI:78475"/>
        <dbReference type="ChEBI" id="CHEBI:78477"/>
    </reaction>
    <physiologicalReaction direction="left-to-right" evidence="42">
        <dbReference type="Rhea" id="RHEA:41897"/>
    </physiologicalReaction>
</comment>
<dbReference type="PROSITE" id="PS50075">
    <property type="entry name" value="CARRIER"/>
    <property type="match status" value="1"/>
</dbReference>
<evidence type="ECO:0000256" key="46">
    <source>
        <dbReference type="ARBA" id="ARBA00049449"/>
    </source>
</evidence>
<dbReference type="SMART" id="SM00829">
    <property type="entry name" value="PKS_ER"/>
    <property type="match status" value="1"/>
</dbReference>
<dbReference type="InterPro" id="IPR036291">
    <property type="entry name" value="NAD(P)-bd_dom_sf"/>
</dbReference>
<dbReference type="GO" id="GO:0006633">
    <property type="term" value="P:fatty acid biosynthetic process"/>
    <property type="evidence" value="ECO:0007669"/>
    <property type="project" value="InterPro"/>
</dbReference>
<dbReference type="EMBL" id="JARPUR010000004">
    <property type="protein sequence ID" value="KAK4878117.1"/>
    <property type="molecule type" value="Genomic_DNA"/>
</dbReference>
<evidence type="ECO:0000256" key="20">
    <source>
        <dbReference type="ARBA" id="ARBA00047394"/>
    </source>
</evidence>
<dbReference type="InterPro" id="IPR020841">
    <property type="entry name" value="PKS_Beta-ketoAc_synthase_dom"/>
</dbReference>
<comment type="catalytic activity">
    <reaction evidence="12">
        <text>(3R)-hydroxydecanoyl-[ACP] = (2E)-decenoyl-[ACP] + H2O</text>
        <dbReference type="Rhea" id="RHEA:41860"/>
        <dbReference type="Rhea" id="RHEA-COMP:9638"/>
        <dbReference type="Rhea" id="RHEA-COMP:9639"/>
        <dbReference type="ChEBI" id="CHEBI:15377"/>
        <dbReference type="ChEBI" id="CHEBI:78466"/>
        <dbReference type="ChEBI" id="CHEBI:78467"/>
    </reaction>
    <physiologicalReaction direction="left-to-right" evidence="12">
        <dbReference type="Rhea" id="RHEA:41861"/>
    </physiologicalReaction>
</comment>
<dbReference type="PROSITE" id="PS52019">
    <property type="entry name" value="PKS_MFAS_DH"/>
    <property type="match status" value="1"/>
</dbReference>
<dbReference type="GO" id="GO:0016297">
    <property type="term" value="F:fatty acyl-[ACP] hydrolase activity"/>
    <property type="evidence" value="ECO:0007669"/>
    <property type="project" value="UniProtKB-EC"/>
</dbReference>
<evidence type="ECO:0000256" key="21">
    <source>
        <dbReference type="ARBA" id="ARBA00047400"/>
    </source>
</evidence>
<dbReference type="Pfam" id="PF21149">
    <property type="entry name" value="FAS_pseudo-KR"/>
    <property type="match status" value="1"/>
</dbReference>
<evidence type="ECO:0000256" key="22">
    <source>
        <dbReference type="ARBA" id="ARBA00047440"/>
    </source>
</evidence>
<comment type="catalytic activity">
    <reaction evidence="33">
        <text>(2E)-octenoyl-[ACP] + NADPH + H(+) = octanoyl-[ACP] + NADP(+)</text>
        <dbReference type="Rhea" id="RHEA:41848"/>
        <dbReference type="Rhea" id="RHEA-COMP:9635"/>
        <dbReference type="Rhea" id="RHEA-COMP:9636"/>
        <dbReference type="ChEBI" id="CHEBI:15378"/>
        <dbReference type="ChEBI" id="CHEBI:57783"/>
        <dbReference type="ChEBI" id="CHEBI:58349"/>
        <dbReference type="ChEBI" id="CHEBI:78462"/>
        <dbReference type="ChEBI" id="CHEBI:78463"/>
    </reaction>
    <physiologicalReaction direction="left-to-right" evidence="33">
        <dbReference type="Rhea" id="RHEA:41849"/>
    </physiologicalReaction>
</comment>
<dbReference type="Gene3D" id="3.40.366.10">
    <property type="entry name" value="Malonyl-Coenzyme A Acyl Carrier Protein, domain 2"/>
    <property type="match status" value="1"/>
</dbReference>
<comment type="catalytic activity">
    <reaction evidence="28">
        <text>3-oxobutanoyl-[ACP] + NADPH + H(+) = (3R)-hydroxybutanoyl-[ACP] + NADP(+)</text>
        <dbReference type="Rhea" id="RHEA:41804"/>
        <dbReference type="Rhea" id="RHEA-COMP:9625"/>
        <dbReference type="Rhea" id="RHEA-COMP:9626"/>
        <dbReference type="ChEBI" id="CHEBI:15378"/>
        <dbReference type="ChEBI" id="CHEBI:57783"/>
        <dbReference type="ChEBI" id="CHEBI:58349"/>
        <dbReference type="ChEBI" id="CHEBI:78450"/>
        <dbReference type="ChEBI" id="CHEBI:78451"/>
    </reaction>
    <physiologicalReaction direction="left-to-right" evidence="28">
        <dbReference type="Rhea" id="RHEA:41805"/>
    </physiologicalReaction>
</comment>
<name>A0AAN7SEJ8_9COLE</name>
<comment type="catalytic activity">
    <reaction evidence="34">
        <text>a fatty acyl-[ACP] + malonyl-[ACP] + H(+) = a 3-oxoacyl-[ACP] + holo-[ACP] + CO2</text>
        <dbReference type="Rhea" id="RHEA:22836"/>
        <dbReference type="Rhea" id="RHEA-COMP:9623"/>
        <dbReference type="Rhea" id="RHEA-COMP:9685"/>
        <dbReference type="Rhea" id="RHEA-COMP:9916"/>
        <dbReference type="Rhea" id="RHEA-COMP:14125"/>
        <dbReference type="ChEBI" id="CHEBI:15378"/>
        <dbReference type="ChEBI" id="CHEBI:16526"/>
        <dbReference type="ChEBI" id="CHEBI:64479"/>
        <dbReference type="ChEBI" id="CHEBI:78449"/>
        <dbReference type="ChEBI" id="CHEBI:78776"/>
        <dbReference type="ChEBI" id="CHEBI:138651"/>
        <dbReference type="EC" id="2.3.1.41"/>
    </reaction>
    <physiologicalReaction direction="left-to-right" evidence="34">
        <dbReference type="Rhea" id="RHEA:22837"/>
    </physiologicalReaction>
</comment>
<comment type="catalytic activity">
    <reaction evidence="13">
        <text>a (3R)-hydroxyacyl-[ACP] = a (2E)-enoyl-[ACP] + H2O</text>
        <dbReference type="Rhea" id="RHEA:13097"/>
        <dbReference type="Rhea" id="RHEA-COMP:9925"/>
        <dbReference type="Rhea" id="RHEA-COMP:9945"/>
        <dbReference type="ChEBI" id="CHEBI:15377"/>
        <dbReference type="ChEBI" id="CHEBI:78784"/>
        <dbReference type="ChEBI" id="CHEBI:78827"/>
        <dbReference type="EC" id="4.2.1.59"/>
    </reaction>
    <physiologicalReaction direction="left-to-right" evidence="13">
        <dbReference type="Rhea" id="RHEA:13098"/>
    </physiologicalReaction>
</comment>
<comment type="function">
    <text evidence="18">Fatty acid synthetase is a multifunctional enzyme that catalyzes the de novo biosynthesis of long-chain saturated fatty acids starting from acetyl-CoA and malonyl-CoA in the presence of NADPH. This multifunctional protein contains 7 catalytic activities and a site for the binding of the prosthetic group 4'-phosphopantetheine of the acyl carrier protein ([ACP]) domain.</text>
</comment>
<comment type="catalytic activity">
    <reaction evidence="10">
        <text>(3R)-hydroxydodecanoyl-[ACP] = (2E)-dodecenoyl-[ACP] + H2O</text>
        <dbReference type="Rhea" id="RHEA:41876"/>
        <dbReference type="Rhea" id="RHEA-COMP:9642"/>
        <dbReference type="Rhea" id="RHEA-COMP:9643"/>
        <dbReference type="ChEBI" id="CHEBI:15377"/>
        <dbReference type="ChEBI" id="CHEBI:78470"/>
        <dbReference type="ChEBI" id="CHEBI:78472"/>
    </reaction>
    <physiologicalReaction direction="left-to-right" evidence="10">
        <dbReference type="Rhea" id="RHEA:41877"/>
    </physiologicalReaction>
</comment>
<feature type="active site" description="Proton acceptor; for dehydratase activity" evidence="49">
    <location>
        <position position="780"/>
    </location>
</feature>
<dbReference type="PANTHER" id="PTHR43775">
    <property type="entry name" value="FATTY ACID SYNTHASE"/>
    <property type="match status" value="1"/>
</dbReference>
<comment type="catalytic activity">
    <reaction evidence="36">
        <text>a 2,3-saturated acyl-[ACP] + NADP(+) = a (2E)-enoyl-[ACP] + NADPH + H(+)</text>
        <dbReference type="Rhea" id="RHEA:22564"/>
        <dbReference type="Rhea" id="RHEA-COMP:9925"/>
        <dbReference type="Rhea" id="RHEA-COMP:9926"/>
        <dbReference type="ChEBI" id="CHEBI:15378"/>
        <dbReference type="ChEBI" id="CHEBI:57783"/>
        <dbReference type="ChEBI" id="CHEBI:58349"/>
        <dbReference type="ChEBI" id="CHEBI:78784"/>
        <dbReference type="ChEBI" id="CHEBI:78785"/>
        <dbReference type="EC" id="1.3.1.39"/>
    </reaction>
    <physiologicalReaction direction="right-to-left" evidence="36">
        <dbReference type="Rhea" id="RHEA:22566"/>
    </physiologicalReaction>
</comment>
<evidence type="ECO:0000256" key="11">
    <source>
        <dbReference type="ARBA" id="ARBA00023373"/>
    </source>
</evidence>
<evidence type="ECO:0000256" key="39">
    <source>
        <dbReference type="ARBA" id="ARBA00048935"/>
    </source>
</evidence>
<evidence type="ECO:0000313" key="54">
    <source>
        <dbReference type="Proteomes" id="UP001353858"/>
    </source>
</evidence>
<dbReference type="Pfam" id="PF02801">
    <property type="entry name" value="Ketoacyl-synt_C"/>
    <property type="match status" value="1"/>
</dbReference>
<protein>
    <submittedName>
        <fullName evidence="53">Uncharacterized protein</fullName>
    </submittedName>
</protein>
<dbReference type="Gene3D" id="3.30.70.3290">
    <property type="match status" value="2"/>
</dbReference>
<comment type="catalytic activity">
    <reaction evidence="27">
        <text>(2E)-hexenoyl-[ACP] + NADPH + H(+) = hexanoyl-[ACP] + NADP(+)</text>
        <dbReference type="Rhea" id="RHEA:41832"/>
        <dbReference type="Rhea" id="RHEA-COMP:9631"/>
        <dbReference type="Rhea" id="RHEA-COMP:9632"/>
        <dbReference type="ChEBI" id="CHEBI:15378"/>
        <dbReference type="ChEBI" id="CHEBI:57783"/>
        <dbReference type="ChEBI" id="CHEBI:58349"/>
        <dbReference type="ChEBI" id="CHEBI:78458"/>
        <dbReference type="ChEBI" id="CHEBI:78459"/>
    </reaction>
    <physiologicalReaction direction="left-to-right" evidence="27">
        <dbReference type="Rhea" id="RHEA:41833"/>
    </physiologicalReaction>
</comment>
<proteinExistence type="predicted"/>
<comment type="catalytic activity">
    <reaction evidence="20">
        <text>hexanoyl-[ACP] + malonyl-[ACP] + H(+) = 3-oxooctanoyl-[ACP] + holo-[ACP] + CO2</text>
        <dbReference type="Rhea" id="RHEA:41836"/>
        <dbReference type="Rhea" id="RHEA-COMP:9623"/>
        <dbReference type="Rhea" id="RHEA-COMP:9632"/>
        <dbReference type="Rhea" id="RHEA-COMP:9633"/>
        <dbReference type="Rhea" id="RHEA-COMP:9685"/>
        <dbReference type="ChEBI" id="CHEBI:15378"/>
        <dbReference type="ChEBI" id="CHEBI:16526"/>
        <dbReference type="ChEBI" id="CHEBI:64479"/>
        <dbReference type="ChEBI" id="CHEBI:78449"/>
        <dbReference type="ChEBI" id="CHEBI:78459"/>
        <dbReference type="ChEBI" id="CHEBI:78460"/>
    </reaction>
    <physiologicalReaction direction="left-to-right" evidence="20">
        <dbReference type="Rhea" id="RHEA:41837"/>
    </physiologicalReaction>
</comment>
<dbReference type="GO" id="GO:0004315">
    <property type="term" value="F:3-oxoacyl-[acyl-carrier-protein] synthase activity"/>
    <property type="evidence" value="ECO:0007669"/>
    <property type="project" value="UniProtKB-EC"/>
</dbReference>
<evidence type="ECO:0000256" key="27">
    <source>
        <dbReference type="ARBA" id="ARBA00047897"/>
    </source>
</evidence>
<comment type="catalytic activity">
    <reaction evidence="24">
        <text>(2E)-butenoyl-[ACP] + NADPH + H(+) = butanoyl-[ACP] + NADP(+)</text>
        <dbReference type="Rhea" id="RHEA:41812"/>
        <dbReference type="Rhea" id="RHEA-COMP:9627"/>
        <dbReference type="Rhea" id="RHEA-COMP:9628"/>
        <dbReference type="ChEBI" id="CHEBI:15378"/>
        <dbReference type="ChEBI" id="CHEBI:57783"/>
        <dbReference type="ChEBI" id="CHEBI:58349"/>
        <dbReference type="ChEBI" id="CHEBI:78453"/>
        <dbReference type="ChEBI" id="CHEBI:78454"/>
    </reaction>
    <physiologicalReaction direction="left-to-right" evidence="24">
        <dbReference type="Rhea" id="RHEA:41813"/>
    </physiologicalReaction>
</comment>
<dbReference type="Pfam" id="PF13602">
    <property type="entry name" value="ADH_zinc_N_2"/>
    <property type="match status" value="1"/>
</dbReference>
<evidence type="ECO:0000256" key="38">
    <source>
        <dbReference type="ARBA" id="ARBA00048704"/>
    </source>
</evidence>
<evidence type="ECO:0000256" key="16">
    <source>
        <dbReference type="ARBA" id="ARBA00023401"/>
    </source>
</evidence>
<comment type="catalytic activity">
    <reaction evidence="26">
        <text>(2E)-hexadecenoyl-[ACP] + NADPH + H(+) = hexadecanoyl-[ACP] + NADP(+)</text>
        <dbReference type="Rhea" id="RHEA:41912"/>
        <dbReference type="Rhea" id="RHEA-COMP:9651"/>
        <dbReference type="Rhea" id="RHEA-COMP:9652"/>
        <dbReference type="ChEBI" id="CHEBI:15378"/>
        <dbReference type="ChEBI" id="CHEBI:57783"/>
        <dbReference type="ChEBI" id="CHEBI:58349"/>
        <dbReference type="ChEBI" id="CHEBI:78481"/>
        <dbReference type="ChEBI" id="CHEBI:78483"/>
    </reaction>
    <physiologicalReaction direction="left-to-right" evidence="26">
        <dbReference type="Rhea" id="RHEA:41913"/>
    </physiologicalReaction>
</comment>
<keyword evidence="4" id="KW-0808">Transferase</keyword>
<evidence type="ECO:0000256" key="41">
    <source>
        <dbReference type="ARBA" id="ARBA00049109"/>
    </source>
</evidence>
<evidence type="ECO:0000256" key="29">
    <source>
        <dbReference type="ARBA" id="ARBA00047961"/>
    </source>
</evidence>
<comment type="catalytic activity">
    <reaction evidence="45">
        <text>3-oxooctanoyl-[ACP] + NADPH + H(+) = (3R)-hydroxyoctanoyl-[ACP] + NADP(+)</text>
        <dbReference type="Rhea" id="RHEA:41840"/>
        <dbReference type="Rhea" id="RHEA-COMP:9633"/>
        <dbReference type="Rhea" id="RHEA-COMP:9634"/>
        <dbReference type="ChEBI" id="CHEBI:15378"/>
        <dbReference type="ChEBI" id="CHEBI:57783"/>
        <dbReference type="ChEBI" id="CHEBI:58349"/>
        <dbReference type="ChEBI" id="CHEBI:78460"/>
        <dbReference type="ChEBI" id="CHEBI:78461"/>
    </reaction>
    <physiologicalReaction direction="left-to-right" evidence="45">
        <dbReference type="Rhea" id="RHEA:41841"/>
    </physiologicalReaction>
</comment>
<reference evidence="54" key="1">
    <citation type="submission" date="2023-01" db="EMBL/GenBank/DDBJ databases">
        <title>Key to firefly adult light organ development and bioluminescence: homeobox transcription factors regulate luciferase expression and transportation to peroxisome.</title>
        <authorList>
            <person name="Fu X."/>
        </authorList>
    </citation>
    <scope>NUCLEOTIDE SEQUENCE [LARGE SCALE GENOMIC DNA]</scope>
</reference>
<evidence type="ECO:0000256" key="37">
    <source>
        <dbReference type="ARBA" id="ARBA00048691"/>
    </source>
</evidence>
<comment type="catalytic activity">
    <reaction evidence="11">
        <text>(3R)-hydroxyhexanoyl-[ACP] = (2E)-hexenoyl-[ACP] + H2O</text>
        <dbReference type="Rhea" id="RHEA:41828"/>
        <dbReference type="Rhea" id="RHEA-COMP:9630"/>
        <dbReference type="Rhea" id="RHEA-COMP:9631"/>
        <dbReference type="ChEBI" id="CHEBI:15377"/>
        <dbReference type="ChEBI" id="CHEBI:78457"/>
        <dbReference type="ChEBI" id="CHEBI:78458"/>
    </reaction>
    <physiologicalReaction direction="left-to-right" evidence="11">
        <dbReference type="Rhea" id="RHEA:41829"/>
    </physiologicalReaction>
</comment>
<dbReference type="GO" id="GO:0019171">
    <property type="term" value="F:(3R)-hydroxyacyl-[acyl-carrier-protein] dehydratase activity"/>
    <property type="evidence" value="ECO:0007669"/>
    <property type="project" value="UniProtKB-EC"/>
</dbReference>
<evidence type="ECO:0000256" key="43">
    <source>
        <dbReference type="ARBA" id="ARBA00049263"/>
    </source>
</evidence>
<comment type="catalytic activity">
    <reaction evidence="37">
        <text>holo-[ACP] + acetyl-CoA = acetyl-[ACP] + CoA</text>
        <dbReference type="Rhea" id="RHEA:41788"/>
        <dbReference type="Rhea" id="RHEA-COMP:9621"/>
        <dbReference type="Rhea" id="RHEA-COMP:9685"/>
        <dbReference type="ChEBI" id="CHEBI:57287"/>
        <dbReference type="ChEBI" id="CHEBI:57288"/>
        <dbReference type="ChEBI" id="CHEBI:64479"/>
        <dbReference type="ChEBI" id="CHEBI:78446"/>
        <dbReference type="EC" id="2.3.1.38"/>
    </reaction>
    <physiologicalReaction direction="left-to-right" evidence="37">
        <dbReference type="Rhea" id="RHEA:41789"/>
    </physiologicalReaction>
</comment>
<comment type="catalytic activity">
    <reaction evidence="17">
        <text>(3R)-hydroxybutanoyl-[ACP] = (2E)-butenoyl-[ACP] + H2O</text>
        <dbReference type="Rhea" id="RHEA:41808"/>
        <dbReference type="Rhea" id="RHEA-COMP:9626"/>
        <dbReference type="Rhea" id="RHEA-COMP:9627"/>
        <dbReference type="ChEBI" id="CHEBI:15377"/>
        <dbReference type="ChEBI" id="CHEBI:78451"/>
        <dbReference type="ChEBI" id="CHEBI:78453"/>
    </reaction>
    <physiologicalReaction direction="left-to-right" evidence="17">
        <dbReference type="Rhea" id="RHEA:41809"/>
    </physiologicalReaction>
</comment>
<comment type="catalytic activity">
    <reaction evidence="38">
        <text>hexadecanoyl-[ACP] + H2O = hexadecanoate + holo-[ACP] + H(+)</text>
        <dbReference type="Rhea" id="RHEA:41932"/>
        <dbReference type="Rhea" id="RHEA-COMP:9652"/>
        <dbReference type="Rhea" id="RHEA-COMP:9685"/>
        <dbReference type="ChEBI" id="CHEBI:7896"/>
        <dbReference type="ChEBI" id="CHEBI:15377"/>
        <dbReference type="ChEBI" id="CHEBI:15378"/>
        <dbReference type="ChEBI" id="CHEBI:64479"/>
        <dbReference type="ChEBI" id="CHEBI:78483"/>
        <dbReference type="EC" id="3.1.2.14"/>
    </reaction>
    <physiologicalReaction direction="left-to-right" evidence="38">
        <dbReference type="Rhea" id="RHEA:41933"/>
    </physiologicalReaction>
</comment>
<accession>A0AAN7SEJ8</accession>
<comment type="catalytic activity">
    <reaction evidence="44">
        <text>3-oxohexadecanoyl-[ACP] + NADPH + H(+) = (3R)-hydroxyhexadecanoyl-[ACP] + NADP(+)</text>
        <dbReference type="Rhea" id="RHEA:41904"/>
        <dbReference type="Rhea" id="RHEA-COMP:9649"/>
        <dbReference type="Rhea" id="RHEA-COMP:9650"/>
        <dbReference type="ChEBI" id="CHEBI:15378"/>
        <dbReference type="ChEBI" id="CHEBI:57783"/>
        <dbReference type="ChEBI" id="CHEBI:58349"/>
        <dbReference type="ChEBI" id="CHEBI:78478"/>
        <dbReference type="ChEBI" id="CHEBI:78480"/>
    </reaction>
    <physiologicalReaction direction="left-to-right" evidence="44">
        <dbReference type="Rhea" id="RHEA:41905"/>
    </physiologicalReaction>
</comment>
<dbReference type="CDD" id="cd00833">
    <property type="entry name" value="PKS"/>
    <property type="match status" value="1"/>
</dbReference>
<dbReference type="Gene3D" id="3.40.50.720">
    <property type="entry name" value="NAD(P)-binding Rossmann-like Domain"/>
    <property type="match status" value="1"/>
</dbReference>
<feature type="domain" description="Ketosynthase family 3 (KS3)" evidence="51">
    <location>
        <begin position="37"/>
        <end position="428"/>
    </location>
</feature>
<dbReference type="InterPro" id="IPR049900">
    <property type="entry name" value="PKS_mFAS_DH"/>
</dbReference>
<dbReference type="GO" id="GO:0141148">
    <property type="term" value="F:enoyl-[acyl-carrier-protein] reductase (NADPH) activity"/>
    <property type="evidence" value="ECO:0007669"/>
    <property type="project" value="UniProtKB-EC"/>
</dbReference>
<dbReference type="GO" id="GO:0031177">
    <property type="term" value="F:phosphopantetheine binding"/>
    <property type="evidence" value="ECO:0007669"/>
    <property type="project" value="InterPro"/>
</dbReference>
<dbReference type="Pfam" id="PF00975">
    <property type="entry name" value="Thioesterase"/>
    <property type="match status" value="1"/>
</dbReference>
<feature type="active site" description="Proton donor; for dehydratase activity" evidence="49">
    <location>
        <position position="928"/>
    </location>
</feature>
<dbReference type="PANTHER" id="PTHR43775:SF23">
    <property type="entry name" value="FATTY ACID SYNTHASE 3"/>
    <property type="match status" value="1"/>
</dbReference>
<dbReference type="InterPro" id="IPR020843">
    <property type="entry name" value="ER"/>
</dbReference>
<dbReference type="FunFam" id="3.40.50.720:FF:000209">
    <property type="entry name" value="Polyketide synthase Pks12"/>
    <property type="match status" value="1"/>
</dbReference>
<keyword evidence="6" id="KW-0663">Pyridoxal phosphate</keyword>
<evidence type="ECO:0000256" key="49">
    <source>
        <dbReference type="PROSITE-ProRule" id="PRU01363"/>
    </source>
</evidence>
<evidence type="ECO:0000256" key="40">
    <source>
        <dbReference type="ARBA" id="ARBA00049019"/>
    </source>
</evidence>
<dbReference type="SUPFAM" id="SSF47336">
    <property type="entry name" value="ACP-like"/>
    <property type="match status" value="1"/>
</dbReference>
<comment type="catalytic activity">
    <reaction evidence="46">
        <text>butanoyl-[ACP] + malonyl-[ACP] + H(+) = 3-oxohexanoyl-[ACP] + holo-[ACP] + CO2</text>
        <dbReference type="Rhea" id="RHEA:41820"/>
        <dbReference type="Rhea" id="RHEA-COMP:9623"/>
        <dbReference type="Rhea" id="RHEA-COMP:9628"/>
        <dbReference type="Rhea" id="RHEA-COMP:9629"/>
        <dbReference type="Rhea" id="RHEA-COMP:9685"/>
        <dbReference type="ChEBI" id="CHEBI:15378"/>
        <dbReference type="ChEBI" id="CHEBI:16526"/>
        <dbReference type="ChEBI" id="CHEBI:64479"/>
        <dbReference type="ChEBI" id="CHEBI:78449"/>
        <dbReference type="ChEBI" id="CHEBI:78454"/>
        <dbReference type="ChEBI" id="CHEBI:78456"/>
    </reaction>
    <physiologicalReaction direction="left-to-right" evidence="46">
        <dbReference type="Rhea" id="RHEA:41821"/>
    </physiologicalReaction>
</comment>
<dbReference type="Gene3D" id="3.40.47.10">
    <property type="match status" value="1"/>
</dbReference>
<dbReference type="InterPro" id="IPR014031">
    <property type="entry name" value="Ketoacyl_synth_C"/>
</dbReference>
<dbReference type="InterPro" id="IPR016039">
    <property type="entry name" value="Thiolase-like"/>
</dbReference>
<evidence type="ECO:0000256" key="15">
    <source>
        <dbReference type="ARBA" id="ARBA00023399"/>
    </source>
</evidence>
<comment type="catalytic activity">
    <reaction evidence="16">
        <text>(3R)-hydroxyhexadecanoyl-[ACP] = (2E)-hexadecenoyl-[ACP] + H2O</text>
        <dbReference type="Rhea" id="RHEA:41908"/>
        <dbReference type="Rhea" id="RHEA-COMP:9650"/>
        <dbReference type="Rhea" id="RHEA-COMP:9651"/>
        <dbReference type="ChEBI" id="CHEBI:15377"/>
        <dbReference type="ChEBI" id="CHEBI:78480"/>
        <dbReference type="ChEBI" id="CHEBI:78481"/>
    </reaction>
    <physiologicalReaction direction="left-to-right" evidence="16">
        <dbReference type="Rhea" id="RHEA:41909"/>
    </physiologicalReaction>
</comment>
<dbReference type="PROSITE" id="PS00606">
    <property type="entry name" value="KS3_1"/>
    <property type="match status" value="1"/>
</dbReference>
<comment type="catalytic activity">
    <reaction evidence="15">
        <text>(3R)-hydroxyoctadecanoyl-[ACP] = (2E)-octadecenoyl-[ACP] + H2O</text>
        <dbReference type="Rhea" id="RHEA:41924"/>
        <dbReference type="Rhea" id="RHEA-COMP:9654"/>
        <dbReference type="Rhea" id="RHEA-COMP:9655"/>
        <dbReference type="ChEBI" id="CHEBI:15377"/>
        <dbReference type="ChEBI" id="CHEBI:78488"/>
        <dbReference type="ChEBI" id="CHEBI:78489"/>
    </reaction>
    <physiologicalReaction direction="left-to-right" evidence="15">
        <dbReference type="Rhea" id="RHEA:41925"/>
    </physiologicalReaction>
</comment>
<comment type="catalytic activity">
    <reaction evidence="35">
        <text>3-oxohexanoyl-[ACP] + NADPH + H(+) = (3R)-hydroxyhexanoyl-[ACP] + NADP(+)</text>
        <dbReference type="Rhea" id="RHEA:41824"/>
        <dbReference type="Rhea" id="RHEA-COMP:9629"/>
        <dbReference type="Rhea" id="RHEA-COMP:9630"/>
        <dbReference type="ChEBI" id="CHEBI:15378"/>
        <dbReference type="ChEBI" id="CHEBI:57783"/>
        <dbReference type="ChEBI" id="CHEBI:58349"/>
        <dbReference type="ChEBI" id="CHEBI:78456"/>
        <dbReference type="ChEBI" id="CHEBI:78457"/>
    </reaction>
    <physiologicalReaction direction="left-to-right" evidence="35">
        <dbReference type="Rhea" id="RHEA:41825"/>
    </physiologicalReaction>
</comment>
<dbReference type="InterPro" id="IPR009081">
    <property type="entry name" value="PP-bd_ACP"/>
</dbReference>
<evidence type="ECO:0000256" key="4">
    <source>
        <dbReference type="ARBA" id="ARBA00022679"/>
    </source>
</evidence>
<evidence type="ECO:0000256" key="1">
    <source>
        <dbReference type="ARBA" id="ARBA00005189"/>
    </source>
</evidence>
<comment type="catalytic activity">
    <reaction evidence="47">
        <text>(2E)-decenoyl-[ACP] + NADPH + H(+) = decanoyl-[ACP] + NADP(+)</text>
        <dbReference type="Rhea" id="RHEA:41864"/>
        <dbReference type="Rhea" id="RHEA-COMP:9639"/>
        <dbReference type="Rhea" id="RHEA-COMP:9640"/>
        <dbReference type="ChEBI" id="CHEBI:15378"/>
        <dbReference type="ChEBI" id="CHEBI:57783"/>
        <dbReference type="ChEBI" id="CHEBI:58349"/>
        <dbReference type="ChEBI" id="CHEBI:78467"/>
        <dbReference type="ChEBI" id="CHEBI:78468"/>
    </reaction>
    <physiologicalReaction direction="left-to-right" evidence="47">
        <dbReference type="Rhea" id="RHEA:41865"/>
    </physiologicalReaction>
</comment>
<evidence type="ECO:0000256" key="12">
    <source>
        <dbReference type="ARBA" id="ARBA00023388"/>
    </source>
</evidence>
<evidence type="ECO:0000256" key="18">
    <source>
        <dbReference type="ARBA" id="ARBA00023442"/>
    </source>
</evidence>
<dbReference type="SUPFAM" id="SSF53901">
    <property type="entry name" value="Thiolase-like"/>
    <property type="match status" value="1"/>
</dbReference>
<comment type="pathway">
    <text evidence="1">Lipid metabolism.</text>
</comment>
<dbReference type="InterPro" id="IPR018201">
    <property type="entry name" value="Ketoacyl_synth_AS"/>
</dbReference>
<evidence type="ECO:0000256" key="14">
    <source>
        <dbReference type="ARBA" id="ARBA00023398"/>
    </source>
</evidence>
<evidence type="ECO:0000259" key="51">
    <source>
        <dbReference type="PROSITE" id="PS52004"/>
    </source>
</evidence>
<comment type="catalytic activity">
    <reaction evidence="43">
        <text>3-oxododecanoyl-[ACP] + NADPH + H(+) = (3R)-hydroxydodecanoyl-[ACP] + NADP(+)</text>
        <dbReference type="Rhea" id="RHEA:41872"/>
        <dbReference type="Rhea" id="RHEA-COMP:9641"/>
        <dbReference type="Rhea" id="RHEA-COMP:9642"/>
        <dbReference type="ChEBI" id="CHEBI:15378"/>
        <dbReference type="ChEBI" id="CHEBI:57783"/>
        <dbReference type="ChEBI" id="CHEBI:58349"/>
        <dbReference type="ChEBI" id="CHEBI:78469"/>
        <dbReference type="ChEBI" id="CHEBI:78470"/>
    </reaction>
    <physiologicalReaction direction="left-to-right" evidence="43">
        <dbReference type="Rhea" id="RHEA:41873"/>
    </physiologicalReaction>
</comment>
<dbReference type="InterPro" id="IPR029058">
    <property type="entry name" value="AB_hydrolase_fold"/>
</dbReference>
<evidence type="ECO:0000256" key="3">
    <source>
        <dbReference type="ARBA" id="ARBA00022553"/>
    </source>
</evidence>
<dbReference type="GO" id="GO:0004316">
    <property type="term" value="F:3-oxoacyl-[acyl-carrier-protein] reductase (NADPH) activity"/>
    <property type="evidence" value="ECO:0007669"/>
    <property type="project" value="UniProtKB-EC"/>
</dbReference>
<sequence length="2246" mass="250695">MAPQDDNKTEETSYVQLLQDLELDLRYGKMIAHPLEGEGLVISGMAGRFPESDNVGQYRENLINKVDMVTSDNRRWKSSHSEIPQRTGKINFIDKFDSAMDPVGRLLLEHSFEAILDAGVHPDELKGTRTGVFTAACIAESEKSWFYKNLKSPNFGGSGCMRSLQANWISSFFQLEGPSVSVDTACSSSLTAIDLACRSIRLGKCDAAIVGSGNLCMHPMSSLQLGVLSKDGSCKSFDKDADGYARSEAVSVIFLQKAKDARRIYAHVIHTKINCDGYKEHGITYPSGTDQKRLLSELYHECNIKPSSIDFLEAHATGTKVGDPEEVTAMDQIYCRNRNEPLHVGSVKSNHGHTEPVSGLCSVTKVLLSMEDGCFLPNISFAQPLLDPLVKGRMVVVTEPLRWTGKSGLAAINNFGFGGANAHVLLKRHAKVKSNGGIPDDDLPRLVCYSGRTQEAVDVFRNVLSQKPLDGELVALLHAIFRKPINGHTYRGFSIVSKMGELLGSSAWTNENRVDLCLVLGGPSKHLLHYAKSICQFSAYSSLLQRIQSVVSVDVAALIKDDWKKSNVNFLAASIFAQLALIDLLKLVNLRFDFICGYSSGSIAAAYADGSLTLDEVVLVTHYVIESLREYDDNSVVYQVHLTKNVIRTILPNDFEIVGHNSYRNYLIQGPPKKAKQFAEHLRTRGVAIKKTQHLEVFLKHKEQISKLYELGFNHKLENLYPQVQWPVSAKTPMISPLIKWNHTNNWFVSYFKVQENVETGESSIMFTTKETDWAFVTGHVIDKRNLLPATGYLYLVWETFSMLQESSTLDCSVMFQEVRFHRATNLSKDNAIKLFITIQRKTGIFEVAELGQVIVSGKVYRNESTMTNLPMRMEEPSEWQLSKKDIYKELKLRGYNYSGLFRGLDTCDLNITRGEIEWLGNWTAFMDNMLQIKILQVDTRNLYVPTYIDRLSINTEMHKKLLHESKIPVYVHKNADIIRSGGVEIKGLKATAIAKRKNLGEPVLESYQFVPLVAELSLENCIRVNAQIILENNLDVKFKSVELLDDNTEDPITVILQEVLGDQPLIQPELSLLTKKPLTYDRITVKDKKLSNESDGHLLVIAPGILTNTQLLQEVLDVVRDNGFMLTRESRDFYATNTHLNIITVYTTEQEKIILFQKNVGVKDKRIVDISNTEHFEWLSTLQNTVKNKEEILLLSQNDASSGVLGLINCVRREPYARKPKCVFIMDEKAPQFDADNQFYSNQLRKGLSINVYKNGRWGTYRHLLMEQNQVVKREHIFNNVLTTGDLSSLTWLEGPLTSTTKMQPEKTLVNIMYSALNFRDIMTASGRIQGDVITTNRVEQQIIQGFEFSGTLANGKRVMGLVKSGALASMAITNSYMITKIPDQWTFEEAATVTVTYCTALLSLEVIGRIRPGQSILIHAGTGGIGLSAINIAQYYKCNIFTTVGTLEKKNYILKHFPAIPETHVGNSRDTSFEQLIMKKTNGKGVDIILNSLAEEKLQATARCLAPRGKFLEIGKFDLQNNNKLKINLFANGCSYHSVMLDMFFDENPSRQALLLKLLHRGIKGGYVKPLKRTVFEKKEIEQAFRYMAGGKHIGKVLVKIRDEGIRLFEGIPRFYCNEDFCSVIIGGLGGFGLELADWLVLRGCKKLVLVSRSGLKNGYEASKILNWKTYGVSTCVSTADVTTKEGCVALLEEATKLGPVESIFNLAVVLKDAVFENQTVNNFEISFAPKATATKHLDEVSRRLCPDLKKFVVFSSVVCGRGNAGQSNYGMANSVMERICENRRSDGYPGLAIQWGAIGDVGLVADMQELHQEIEIGGTLQQRIGSCLSVLDTFLNQDEAVVSSMVVAEKKGSTTGSGSVVDVVMNIIGIKDLKSVGIHTSLSSLGMDSIMAVEIKQTLEREYDAIVTPQDIRSFTFANASKHDAKYEMLYLFILNVAEEVKELAPVVRLKSLVPETTSAPCVFVLPGVDGKHNVVEPLAANLACHVFCVQYDYADPFKTTVENTANYLLLHLQDFLAAPTPFTIVAYSLSCVVAVQLVSLLEQQGRTGRLILIDGSPSVFQQLVASQVPDIHDENVFQSYVVGSFAKSYLTLDQVLKIKPDLLECQSLEERIDLVMKYLPNSAPDFVNYQRQVITSGYGRVRSATLYEPAFKKLNTVTTLIKPDQPLLPNLPNDYNVQGLCQSPVQIYTFEGNHLSILKNSKLASTINSIVKDNWEHFKDGGTVTKNVLNLQRTTDLRVKQI</sequence>
<dbReference type="SUPFAM" id="SSF50129">
    <property type="entry name" value="GroES-like"/>
    <property type="match status" value="1"/>
</dbReference>
<evidence type="ECO:0000256" key="36">
    <source>
        <dbReference type="ARBA" id="ARBA00048650"/>
    </source>
</evidence>
<comment type="catalytic activity">
    <reaction evidence="31">
        <text>(2E)-dodecenoyl-[ACP] + NADPH + H(+) = dodecanoyl-[ACP] + NADP(+)</text>
        <dbReference type="Rhea" id="RHEA:41880"/>
        <dbReference type="Rhea" id="RHEA-COMP:9643"/>
        <dbReference type="Rhea" id="RHEA-COMP:9644"/>
        <dbReference type="ChEBI" id="CHEBI:15378"/>
        <dbReference type="ChEBI" id="CHEBI:57783"/>
        <dbReference type="ChEBI" id="CHEBI:58349"/>
        <dbReference type="ChEBI" id="CHEBI:65264"/>
        <dbReference type="ChEBI" id="CHEBI:78472"/>
    </reaction>
    <physiologicalReaction direction="left-to-right" evidence="31">
        <dbReference type="Rhea" id="RHEA:41881"/>
    </physiologicalReaction>
</comment>
<comment type="catalytic activity">
    <reaction evidence="29">
        <text>acetyl-[ACP] + malonyl-[ACP] + H(+) = 3-oxobutanoyl-[ACP] + holo-[ACP] + CO2</text>
        <dbReference type="Rhea" id="RHEA:41800"/>
        <dbReference type="Rhea" id="RHEA-COMP:9621"/>
        <dbReference type="Rhea" id="RHEA-COMP:9623"/>
        <dbReference type="Rhea" id="RHEA-COMP:9625"/>
        <dbReference type="Rhea" id="RHEA-COMP:9685"/>
        <dbReference type="ChEBI" id="CHEBI:15378"/>
        <dbReference type="ChEBI" id="CHEBI:16526"/>
        <dbReference type="ChEBI" id="CHEBI:64479"/>
        <dbReference type="ChEBI" id="CHEBI:78446"/>
        <dbReference type="ChEBI" id="CHEBI:78449"/>
        <dbReference type="ChEBI" id="CHEBI:78450"/>
    </reaction>
    <physiologicalReaction direction="left-to-right" evidence="29">
        <dbReference type="Rhea" id="RHEA:41801"/>
    </physiologicalReaction>
</comment>
<dbReference type="SUPFAM" id="SSF52151">
    <property type="entry name" value="FabD/lysophospholipase-like"/>
    <property type="match status" value="1"/>
</dbReference>
<dbReference type="GO" id="GO:0004313">
    <property type="term" value="F:[acyl-carrier-protein] S-acetyltransferase activity"/>
    <property type="evidence" value="ECO:0007669"/>
    <property type="project" value="UniProtKB-EC"/>
</dbReference>
<dbReference type="SUPFAM" id="SSF53474">
    <property type="entry name" value="alpha/beta-Hydrolases"/>
    <property type="match status" value="1"/>
</dbReference>
<gene>
    <name evidence="53" type="ORF">RN001_010623</name>
</gene>
<evidence type="ECO:0000256" key="42">
    <source>
        <dbReference type="ARBA" id="ARBA00049171"/>
    </source>
</evidence>
<evidence type="ECO:0000256" key="2">
    <source>
        <dbReference type="ARBA" id="ARBA00022450"/>
    </source>
</evidence>
<evidence type="ECO:0000313" key="53">
    <source>
        <dbReference type="EMBL" id="KAK4878117.1"/>
    </source>
</evidence>
<feature type="region of interest" description="N-terminal hotdog fold" evidence="49">
    <location>
        <begin position="743"/>
        <end position="867"/>
    </location>
</feature>
<evidence type="ECO:0000256" key="34">
    <source>
        <dbReference type="ARBA" id="ARBA00048506"/>
    </source>
</evidence>
<dbReference type="Pfam" id="PF00109">
    <property type="entry name" value="ketoacyl-synt"/>
    <property type="match status" value="1"/>
</dbReference>
<evidence type="ECO:0000256" key="17">
    <source>
        <dbReference type="ARBA" id="ARBA00023402"/>
    </source>
</evidence>
<dbReference type="Pfam" id="PF00550">
    <property type="entry name" value="PP-binding"/>
    <property type="match status" value="1"/>
</dbReference>
<keyword evidence="5" id="KW-0702">S-nitrosylation</keyword>
<evidence type="ECO:0000256" key="9">
    <source>
        <dbReference type="ARBA" id="ARBA00023332"/>
    </source>
</evidence>
<evidence type="ECO:0000256" key="30">
    <source>
        <dbReference type="ARBA" id="ARBA00048051"/>
    </source>
</evidence>
<comment type="catalytic activity">
    <reaction evidence="41">
        <text>decanoyl-[ACP] + malonyl-[ACP] + H(+) = 3-oxododecanoyl-[ACP] + holo-[ACP] + CO2</text>
        <dbReference type="Rhea" id="RHEA:41868"/>
        <dbReference type="Rhea" id="RHEA-COMP:9623"/>
        <dbReference type="Rhea" id="RHEA-COMP:9640"/>
        <dbReference type="Rhea" id="RHEA-COMP:9641"/>
        <dbReference type="Rhea" id="RHEA-COMP:9685"/>
        <dbReference type="ChEBI" id="CHEBI:15378"/>
        <dbReference type="ChEBI" id="CHEBI:16526"/>
        <dbReference type="ChEBI" id="CHEBI:64479"/>
        <dbReference type="ChEBI" id="CHEBI:78449"/>
        <dbReference type="ChEBI" id="CHEBI:78468"/>
        <dbReference type="ChEBI" id="CHEBI:78469"/>
    </reaction>
    <physiologicalReaction direction="left-to-right" evidence="41">
        <dbReference type="Rhea" id="RHEA:41869"/>
    </physiologicalReaction>
</comment>
<dbReference type="InterPro" id="IPR001227">
    <property type="entry name" value="Ac_transferase_dom_sf"/>
</dbReference>
<comment type="catalytic activity">
    <reaction evidence="23">
        <text>tetradecanoyl-[ACP] + malonyl-[ACP] + H(+) = 3-oxohexadecanoyl-[ACP] + holo-[ACP] + CO2</text>
        <dbReference type="Rhea" id="RHEA:41900"/>
        <dbReference type="Rhea" id="RHEA-COMP:9623"/>
        <dbReference type="Rhea" id="RHEA-COMP:9648"/>
        <dbReference type="Rhea" id="RHEA-COMP:9649"/>
        <dbReference type="Rhea" id="RHEA-COMP:9685"/>
        <dbReference type="ChEBI" id="CHEBI:15378"/>
        <dbReference type="ChEBI" id="CHEBI:16526"/>
        <dbReference type="ChEBI" id="CHEBI:64479"/>
        <dbReference type="ChEBI" id="CHEBI:78449"/>
        <dbReference type="ChEBI" id="CHEBI:78477"/>
        <dbReference type="ChEBI" id="CHEBI:78478"/>
    </reaction>
    <physiologicalReaction direction="left-to-right" evidence="23">
        <dbReference type="Rhea" id="RHEA:41901"/>
    </physiologicalReaction>
</comment>
<dbReference type="GO" id="GO:0004312">
    <property type="term" value="F:fatty acid synthase activity"/>
    <property type="evidence" value="ECO:0007669"/>
    <property type="project" value="TreeGrafter"/>
</dbReference>
<feature type="domain" description="PKS/mFAS DH" evidence="52">
    <location>
        <begin position="743"/>
        <end position="1011"/>
    </location>
</feature>
<comment type="catalytic activity">
    <reaction evidence="25">
        <text>dodecanoyl-[ACP] + malonyl-[ACP] + H(+) = 3-oxotetradecanoyl-[ACP] + holo-[ACP] + CO2</text>
        <dbReference type="Rhea" id="RHEA:41884"/>
        <dbReference type="Rhea" id="RHEA-COMP:9623"/>
        <dbReference type="Rhea" id="RHEA-COMP:9644"/>
        <dbReference type="Rhea" id="RHEA-COMP:9645"/>
        <dbReference type="Rhea" id="RHEA-COMP:9685"/>
        <dbReference type="ChEBI" id="CHEBI:15378"/>
        <dbReference type="ChEBI" id="CHEBI:16526"/>
        <dbReference type="ChEBI" id="CHEBI:64479"/>
        <dbReference type="ChEBI" id="CHEBI:65264"/>
        <dbReference type="ChEBI" id="CHEBI:78449"/>
        <dbReference type="ChEBI" id="CHEBI:78473"/>
    </reaction>
    <physiologicalReaction direction="left-to-right" evidence="25">
        <dbReference type="Rhea" id="RHEA:41885"/>
    </physiologicalReaction>
</comment>
<evidence type="ECO:0000256" key="47">
    <source>
        <dbReference type="ARBA" id="ARBA00049521"/>
    </source>
</evidence>
<dbReference type="CDD" id="cd05195">
    <property type="entry name" value="enoyl_red"/>
    <property type="match status" value="1"/>
</dbReference>
<dbReference type="Gene3D" id="3.90.180.10">
    <property type="entry name" value="Medium-chain alcohol dehydrogenases, catalytic domain"/>
    <property type="match status" value="1"/>
</dbReference>
<comment type="catalytic activity">
    <reaction evidence="22">
        <text>3-oxodecanoyl-[ACP] + NADPH + H(+) = (3R)-hydroxydecanoyl-[ACP] + NADP(+)</text>
        <dbReference type="Rhea" id="RHEA:41856"/>
        <dbReference type="Rhea" id="RHEA-COMP:9637"/>
        <dbReference type="Rhea" id="RHEA-COMP:9638"/>
        <dbReference type="ChEBI" id="CHEBI:15378"/>
        <dbReference type="ChEBI" id="CHEBI:57783"/>
        <dbReference type="ChEBI" id="CHEBI:58349"/>
        <dbReference type="ChEBI" id="CHEBI:78464"/>
        <dbReference type="ChEBI" id="CHEBI:78466"/>
    </reaction>
    <physiologicalReaction direction="left-to-right" evidence="22">
        <dbReference type="Rhea" id="RHEA:41857"/>
    </physiologicalReaction>
</comment>
<dbReference type="Proteomes" id="UP001353858">
    <property type="component" value="Unassembled WGS sequence"/>
</dbReference>
<evidence type="ECO:0000256" key="32">
    <source>
        <dbReference type="ARBA" id="ARBA00048289"/>
    </source>
</evidence>
<dbReference type="InterPro" id="IPR016035">
    <property type="entry name" value="Acyl_Trfase/lysoPLipase"/>
</dbReference>
<dbReference type="InterPro" id="IPR042104">
    <property type="entry name" value="PKS_dehydratase_sf"/>
</dbReference>
<evidence type="ECO:0000256" key="28">
    <source>
        <dbReference type="ARBA" id="ARBA00047953"/>
    </source>
</evidence>
<dbReference type="Pfam" id="PF08659">
    <property type="entry name" value="KR"/>
    <property type="match status" value="1"/>
</dbReference>
<comment type="catalytic activity">
    <reaction evidence="21">
        <text>a (3R)-hydroxyacyl-[ACP] + NADP(+) = a 3-oxoacyl-[ACP] + NADPH + H(+)</text>
        <dbReference type="Rhea" id="RHEA:17397"/>
        <dbReference type="Rhea" id="RHEA-COMP:9916"/>
        <dbReference type="Rhea" id="RHEA-COMP:9945"/>
        <dbReference type="ChEBI" id="CHEBI:15378"/>
        <dbReference type="ChEBI" id="CHEBI:57783"/>
        <dbReference type="ChEBI" id="CHEBI:58349"/>
        <dbReference type="ChEBI" id="CHEBI:78776"/>
        <dbReference type="ChEBI" id="CHEBI:78827"/>
        <dbReference type="EC" id="1.1.1.100"/>
    </reaction>
    <physiologicalReaction direction="right-to-left" evidence="21">
        <dbReference type="Rhea" id="RHEA:17399"/>
    </physiologicalReaction>
</comment>
<organism evidence="53 54">
    <name type="scientific">Aquatica leii</name>
    <dbReference type="NCBI Taxonomy" id="1421715"/>
    <lineage>
        <taxon>Eukaryota</taxon>
        <taxon>Metazoa</taxon>
        <taxon>Ecdysozoa</taxon>
        <taxon>Arthropoda</taxon>
        <taxon>Hexapoda</taxon>
        <taxon>Insecta</taxon>
        <taxon>Pterygota</taxon>
        <taxon>Neoptera</taxon>
        <taxon>Endopterygota</taxon>
        <taxon>Coleoptera</taxon>
        <taxon>Polyphaga</taxon>
        <taxon>Elateriformia</taxon>
        <taxon>Elateroidea</taxon>
        <taxon>Lampyridae</taxon>
        <taxon>Luciolinae</taxon>
        <taxon>Aquatica</taxon>
    </lineage>
</organism>
<dbReference type="Gene3D" id="1.10.1200.10">
    <property type="entry name" value="ACP-like"/>
    <property type="match status" value="1"/>
</dbReference>
<evidence type="ECO:0000256" key="45">
    <source>
        <dbReference type="ARBA" id="ARBA00049422"/>
    </source>
</evidence>
<dbReference type="InterPro" id="IPR057326">
    <property type="entry name" value="KR_dom"/>
</dbReference>
<evidence type="ECO:0000256" key="7">
    <source>
        <dbReference type="ARBA" id="ARBA00022990"/>
    </source>
</evidence>